<dbReference type="Proteomes" id="UP001449795">
    <property type="component" value="Chromosome"/>
</dbReference>
<keyword evidence="1" id="KW-0805">Transcription regulation</keyword>
<dbReference type="SUPFAM" id="SSF46689">
    <property type="entry name" value="Homeodomain-like"/>
    <property type="match status" value="1"/>
</dbReference>
<sequence>MTQDIRAGNRGRPRAFDEAEFLNSAIALFSASGFSGVGISELTKATGLTVGSVYKAYQDKEGVFAKALEHYIALREAHIATIFEQAENARARIEGLLRLYVDLSKGRDGRLGCLIVAGIADIDQVGQAADILRAQISSRRTMLSRLVEEGQRDGSIAAKGDACAIATVLLALLQGMRVVGKAGEFTEDGEIFVARALRILD</sequence>
<evidence type="ECO:0000313" key="7">
    <source>
        <dbReference type="Proteomes" id="UP001449795"/>
    </source>
</evidence>
<dbReference type="Pfam" id="PF00440">
    <property type="entry name" value="TetR_N"/>
    <property type="match status" value="1"/>
</dbReference>
<organism evidence="6 7">
    <name type="scientific">Nguyenibacter vanlangensis</name>
    <dbReference type="NCBI Taxonomy" id="1216886"/>
    <lineage>
        <taxon>Bacteria</taxon>
        <taxon>Pseudomonadati</taxon>
        <taxon>Pseudomonadota</taxon>
        <taxon>Alphaproteobacteria</taxon>
        <taxon>Acetobacterales</taxon>
        <taxon>Acetobacteraceae</taxon>
        <taxon>Nguyenibacter</taxon>
    </lineage>
</organism>
<dbReference type="Pfam" id="PF16925">
    <property type="entry name" value="TetR_C_13"/>
    <property type="match status" value="1"/>
</dbReference>
<keyword evidence="3" id="KW-0804">Transcription</keyword>
<dbReference type="EMBL" id="CP152276">
    <property type="protein sequence ID" value="XAE40952.1"/>
    <property type="molecule type" value="Genomic_DNA"/>
</dbReference>
<protein>
    <submittedName>
        <fullName evidence="6">TetR/AcrR family transcriptional regulator</fullName>
    </submittedName>
</protein>
<dbReference type="InterPro" id="IPR036271">
    <property type="entry name" value="Tet_transcr_reg_TetR-rel_C_sf"/>
</dbReference>
<dbReference type="PROSITE" id="PS50977">
    <property type="entry name" value="HTH_TETR_2"/>
    <property type="match status" value="1"/>
</dbReference>
<dbReference type="SUPFAM" id="SSF48498">
    <property type="entry name" value="Tetracyclin repressor-like, C-terminal domain"/>
    <property type="match status" value="1"/>
</dbReference>
<reference evidence="6 7" key="1">
    <citation type="submission" date="2024-04" db="EMBL/GenBank/DDBJ databases">
        <title>Complete genome sequence of Nguyenibacter vanlangesis HBCM-1154, a strain capable of nitrogen fixation, IAA production, and phosphorus solubilization isolated from sugarcane soil.</title>
        <authorList>
            <person name="MY HANH P."/>
        </authorList>
    </citation>
    <scope>NUCLEOTIDE SEQUENCE [LARGE SCALE GENOMIC DNA]</scope>
    <source>
        <strain evidence="6 7">HBCM 1154</strain>
    </source>
</reference>
<evidence type="ECO:0000313" key="6">
    <source>
        <dbReference type="EMBL" id="XAE40952.1"/>
    </source>
</evidence>
<feature type="domain" description="HTH tetR-type" evidence="5">
    <location>
        <begin position="15"/>
        <end position="75"/>
    </location>
</feature>
<dbReference type="PANTHER" id="PTHR47506:SF10">
    <property type="entry name" value="TRANSCRIPTIONAL REGULATORY PROTEIN"/>
    <property type="match status" value="1"/>
</dbReference>
<dbReference type="InterPro" id="IPR001647">
    <property type="entry name" value="HTH_TetR"/>
</dbReference>
<evidence type="ECO:0000256" key="4">
    <source>
        <dbReference type="PROSITE-ProRule" id="PRU00335"/>
    </source>
</evidence>
<keyword evidence="2 4" id="KW-0238">DNA-binding</keyword>
<dbReference type="RefSeq" id="WP_342626976.1">
    <property type="nucleotide sequence ID" value="NZ_CP152276.1"/>
</dbReference>
<dbReference type="PANTHER" id="PTHR47506">
    <property type="entry name" value="TRANSCRIPTIONAL REGULATORY PROTEIN"/>
    <property type="match status" value="1"/>
</dbReference>
<keyword evidence="7" id="KW-1185">Reference proteome</keyword>
<evidence type="ECO:0000256" key="3">
    <source>
        <dbReference type="ARBA" id="ARBA00023163"/>
    </source>
</evidence>
<dbReference type="Gene3D" id="1.10.357.10">
    <property type="entry name" value="Tetracycline Repressor, domain 2"/>
    <property type="match status" value="1"/>
</dbReference>
<feature type="DNA-binding region" description="H-T-H motif" evidence="4">
    <location>
        <begin position="38"/>
        <end position="57"/>
    </location>
</feature>
<gene>
    <name evidence="6" type="ORF">AAC691_11425</name>
</gene>
<dbReference type="InterPro" id="IPR011075">
    <property type="entry name" value="TetR_C"/>
</dbReference>
<evidence type="ECO:0000256" key="2">
    <source>
        <dbReference type="ARBA" id="ARBA00023125"/>
    </source>
</evidence>
<name>A0ABZ3CZN2_9PROT</name>
<dbReference type="InterPro" id="IPR009057">
    <property type="entry name" value="Homeodomain-like_sf"/>
</dbReference>
<evidence type="ECO:0000256" key="1">
    <source>
        <dbReference type="ARBA" id="ARBA00023015"/>
    </source>
</evidence>
<accession>A0ABZ3CZN2</accession>
<evidence type="ECO:0000259" key="5">
    <source>
        <dbReference type="PROSITE" id="PS50977"/>
    </source>
</evidence>
<dbReference type="Gene3D" id="1.10.10.60">
    <property type="entry name" value="Homeodomain-like"/>
    <property type="match status" value="1"/>
</dbReference>
<proteinExistence type="predicted"/>